<feature type="compositionally biased region" description="Basic and acidic residues" evidence="1">
    <location>
        <begin position="59"/>
        <end position="71"/>
    </location>
</feature>
<evidence type="ECO:0000256" key="1">
    <source>
        <dbReference type="SAM" id="MobiDB-lite"/>
    </source>
</evidence>
<evidence type="ECO:0000313" key="2">
    <source>
        <dbReference type="EMBL" id="TCK97921.1"/>
    </source>
</evidence>
<feature type="region of interest" description="Disordered" evidence="1">
    <location>
        <begin position="17"/>
        <end position="102"/>
    </location>
</feature>
<dbReference type="EMBL" id="SMGQ01000011">
    <property type="protein sequence ID" value="TCK97921.1"/>
    <property type="molecule type" value="Genomic_DNA"/>
</dbReference>
<protein>
    <submittedName>
        <fullName evidence="2">Uncharacterized protein</fullName>
    </submittedName>
</protein>
<feature type="compositionally biased region" description="Basic and acidic residues" evidence="1">
    <location>
        <begin position="85"/>
        <end position="102"/>
    </location>
</feature>
<accession>A0A4V2Q1K0</accession>
<organism evidence="2 3">
    <name type="scientific">Natranaerovirga hydrolytica</name>
    <dbReference type="NCBI Taxonomy" id="680378"/>
    <lineage>
        <taxon>Bacteria</taxon>
        <taxon>Bacillati</taxon>
        <taxon>Bacillota</taxon>
        <taxon>Clostridia</taxon>
        <taxon>Lachnospirales</taxon>
        <taxon>Natranaerovirgaceae</taxon>
        <taxon>Natranaerovirga</taxon>
    </lineage>
</organism>
<gene>
    <name evidence="2" type="ORF">EDC19_0323</name>
</gene>
<dbReference type="AlphaFoldDB" id="A0A4V2Q1K0"/>
<comment type="caution">
    <text evidence="2">The sequence shown here is derived from an EMBL/GenBank/DDBJ whole genome shotgun (WGS) entry which is preliminary data.</text>
</comment>
<sequence length="102" mass="11769">MSIKPLDMQVLIPKTEEVAQRRTLENHKNPQEQAAASHMMNKKNMKNNQTVTQTNQNEKFNDTFDAKEKGKQSYQGNSNKKKKNLQKDTGIKDKHSTIDIKI</sequence>
<proteinExistence type="predicted"/>
<reference evidence="2 3" key="1">
    <citation type="submission" date="2019-03" db="EMBL/GenBank/DDBJ databases">
        <title>Genomic Encyclopedia of Type Strains, Phase IV (KMG-IV): sequencing the most valuable type-strain genomes for metagenomic binning, comparative biology and taxonomic classification.</title>
        <authorList>
            <person name="Goeker M."/>
        </authorList>
    </citation>
    <scope>NUCLEOTIDE SEQUENCE [LARGE SCALE GENOMIC DNA]</scope>
    <source>
        <strain evidence="2 3">DSM 24176</strain>
    </source>
</reference>
<dbReference type="Proteomes" id="UP000294545">
    <property type="component" value="Unassembled WGS sequence"/>
</dbReference>
<name>A0A4V2Q1K0_9FIRM</name>
<evidence type="ECO:0000313" key="3">
    <source>
        <dbReference type="Proteomes" id="UP000294545"/>
    </source>
</evidence>
<keyword evidence="3" id="KW-1185">Reference proteome</keyword>
<dbReference type="OrthoDB" id="1683475at2"/>
<dbReference type="RefSeq" id="WP_132279526.1">
    <property type="nucleotide sequence ID" value="NZ_SMGQ01000011.1"/>
</dbReference>
<feature type="compositionally biased region" description="Basic and acidic residues" evidence="1">
    <location>
        <begin position="17"/>
        <end position="30"/>
    </location>
</feature>
<feature type="compositionally biased region" description="Low complexity" evidence="1">
    <location>
        <begin position="46"/>
        <end position="57"/>
    </location>
</feature>